<dbReference type="EMBL" id="JBHSJF010000001">
    <property type="protein sequence ID" value="MFC5066736.1"/>
    <property type="molecule type" value="Genomic_DNA"/>
</dbReference>
<dbReference type="RefSeq" id="WP_114955498.1">
    <property type="nucleotide sequence ID" value="NZ_JBHSJF010000001.1"/>
</dbReference>
<dbReference type="EC" id="1.8.5.-" evidence="2"/>
<dbReference type="PROSITE" id="PS50405">
    <property type="entry name" value="GST_CTER"/>
    <property type="match status" value="1"/>
</dbReference>
<dbReference type="InterPro" id="IPR010987">
    <property type="entry name" value="Glutathione-S-Trfase_C-like"/>
</dbReference>
<accession>A0ABV9YVS6</accession>
<dbReference type="InterPro" id="IPR004045">
    <property type="entry name" value="Glutathione_S-Trfase_N"/>
</dbReference>
<evidence type="ECO:0000313" key="2">
    <source>
        <dbReference type="EMBL" id="MFC5066736.1"/>
    </source>
</evidence>
<dbReference type="Gene3D" id="1.20.1050.10">
    <property type="match status" value="1"/>
</dbReference>
<name>A0ABV9YVS6_9HYPH</name>
<keyword evidence="2" id="KW-0560">Oxidoreductase</keyword>
<proteinExistence type="predicted"/>
<protein>
    <submittedName>
        <fullName evidence="2">Glutathione S-transferase family protein</fullName>
        <ecNumber evidence="2">1.8.5.-</ecNumber>
    </submittedName>
</protein>
<dbReference type="SFLD" id="SFLDS00019">
    <property type="entry name" value="Glutathione_Transferase_(cytos"/>
    <property type="match status" value="1"/>
</dbReference>
<dbReference type="Proteomes" id="UP001595796">
    <property type="component" value="Unassembled WGS sequence"/>
</dbReference>
<dbReference type="SUPFAM" id="SSF52833">
    <property type="entry name" value="Thioredoxin-like"/>
    <property type="match status" value="1"/>
</dbReference>
<feature type="domain" description="GST C-terminal" evidence="1">
    <location>
        <begin position="171"/>
        <end position="296"/>
    </location>
</feature>
<dbReference type="PANTHER" id="PTHR32419:SF6">
    <property type="entry name" value="GLUTATHIONE S-TRANSFERASE OMEGA-LIKE 1-RELATED"/>
    <property type="match status" value="1"/>
</dbReference>
<organism evidence="2 3">
    <name type="scientific">Flaviflagellibacter deserti</name>
    <dbReference type="NCBI Taxonomy" id="2267266"/>
    <lineage>
        <taxon>Bacteria</taxon>
        <taxon>Pseudomonadati</taxon>
        <taxon>Pseudomonadota</taxon>
        <taxon>Alphaproteobacteria</taxon>
        <taxon>Hyphomicrobiales</taxon>
        <taxon>Flaviflagellibacter</taxon>
    </lineage>
</organism>
<dbReference type="PIRSF" id="PIRSF015753">
    <property type="entry name" value="GST"/>
    <property type="match status" value="1"/>
</dbReference>
<dbReference type="SUPFAM" id="SSF47616">
    <property type="entry name" value="GST C-terminal domain-like"/>
    <property type="match status" value="1"/>
</dbReference>
<dbReference type="SFLD" id="SFLDG01206">
    <property type="entry name" value="Xi.1"/>
    <property type="match status" value="1"/>
</dbReference>
<comment type="caution">
    <text evidence="2">The sequence shown here is derived from an EMBL/GenBank/DDBJ whole genome shotgun (WGS) entry which is preliminary data.</text>
</comment>
<sequence length="317" mass="36021">MGLLVDGVWRDQWYDTSSTGGRFEREAARFRNWVTADGNPGPSGEGGFAAEPGRYHLYVSYACPWASRTLIFRVLKKLESVISVSVVDPHMGENGWVFGDFPGSTADDVLGKSKLYEVYTAANPTYSGRSTVPILWDKKRGTIVSNESADIIRMMNSAFDAFTEAKTDYYPPVLRDRIDAVNALVYDHINNGVYKAGFAANQDTYEEAVRSLFNALDEVEARLARTDFLVGNDQPTEADWRLFTTLVRFDAVYYGHFKCNIRRLSDYRFLNDYLIRLYRWPGIAGTVKFDHIKTHYYWSHATINPTRIVPVGPELKL</sequence>
<dbReference type="CDD" id="cd03190">
    <property type="entry name" value="GST_C_Omega_like"/>
    <property type="match status" value="1"/>
</dbReference>
<evidence type="ECO:0000313" key="3">
    <source>
        <dbReference type="Proteomes" id="UP001595796"/>
    </source>
</evidence>
<dbReference type="InterPro" id="IPR036249">
    <property type="entry name" value="Thioredoxin-like_sf"/>
</dbReference>
<dbReference type="SFLD" id="SFLDG01148">
    <property type="entry name" value="Xi_(cytGST)"/>
    <property type="match status" value="1"/>
</dbReference>
<dbReference type="PANTHER" id="PTHR32419">
    <property type="entry name" value="GLUTATHIONYL-HYDROQUINONE REDUCTASE"/>
    <property type="match status" value="1"/>
</dbReference>
<evidence type="ECO:0000259" key="1">
    <source>
        <dbReference type="PROSITE" id="PS50405"/>
    </source>
</evidence>
<dbReference type="InterPro" id="IPR047047">
    <property type="entry name" value="GST_Omega-like_C"/>
</dbReference>
<dbReference type="InterPro" id="IPR036282">
    <property type="entry name" value="Glutathione-S-Trfase_C_sf"/>
</dbReference>
<dbReference type="InterPro" id="IPR016639">
    <property type="entry name" value="GST_Omega/GSH"/>
</dbReference>
<keyword evidence="3" id="KW-1185">Reference proteome</keyword>
<dbReference type="Pfam" id="PF13410">
    <property type="entry name" value="GST_C_2"/>
    <property type="match status" value="1"/>
</dbReference>
<dbReference type="InterPro" id="IPR040079">
    <property type="entry name" value="Glutathione_S-Trfase"/>
</dbReference>
<reference evidence="3" key="1">
    <citation type="journal article" date="2019" name="Int. J. Syst. Evol. Microbiol.">
        <title>The Global Catalogue of Microorganisms (GCM) 10K type strain sequencing project: providing services to taxonomists for standard genome sequencing and annotation.</title>
        <authorList>
            <consortium name="The Broad Institute Genomics Platform"/>
            <consortium name="The Broad Institute Genome Sequencing Center for Infectious Disease"/>
            <person name="Wu L."/>
            <person name="Ma J."/>
        </authorList>
    </citation>
    <scope>NUCLEOTIDE SEQUENCE [LARGE SCALE GENOMIC DNA]</scope>
    <source>
        <strain evidence="3">CGMCC 1.16444</strain>
    </source>
</reference>
<dbReference type="Pfam" id="PF13409">
    <property type="entry name" value="GST_N_2"/>
    <property type="match status" value="1"/>
</dbReference>
<dbReference type="Gene3D" id="3.40.30.10">
    <property type="entry name" value="Glutaredoxin"/>
    <property type="match status" value="1"/>
</dbReference>
<gene>
    <name evidence="2" type="ORF">ACFPFW_01740</name>
</gene>
<dbReference type="GO" id="GO:0016491">
    <property type="term" value="F:oxidoreductase activity"/>
    <property type="evidence" value="ECO:0007669"/>
    <property type="project" value="UniProtKB-KW"/>
</dbReference>